<dbReference type="Proteomes" id="UP000772618">
    <property type="component" value="Unassembled WGS sequence"/>
</dbReference>
<evidence type="ECO:0000259" key="1">
    <source>
        <dbReference type="Pfam" id="PF12866"/>
    </source>
</evidence>
<organism evidence="2 3">
    <name type="scientific">Chryseosolibacter indicus</name>
    <dbReference type="NCBI Taxonomy" id="2782351"/>
    <lineage>
        <taxon>Bacteria</taxon>
        <taxon>Pseudomonadati</taxon>
        <taxon>Bacteroidota</taxon>
        <taxon>Cytophagia</taxon>
        <taxon>Cytophagales</taxon>
        <taxon>Chryseotaleaceae</taxon>
        <taxon>Chryseosolibacter</taxon>
    </lineage>
</organism>
<dbReference type="InterPro" id="IPR024278">
    <property type="entry name" value="DUF3823_N"/>
</dbReference>
<dbReference type="RefSeq" id="WP_254155616.1">
    <property type="nucleotide sequence ID" value="NZ_JAHESD010000062.1"/>
</dbReference>
<gene>
    <name evidence="2" type="ORF">KK060_20230</name>
</gene>
<dbReference type="Gene3D" id="2.60.40.2060">
    <property type="match status" value="1"/>
</dbReference>
<reference evidence="2 3" key="1">
    <citation type="submission" date="2021-05" db="EMBL/GenBank/DDBJ databases">
        <title>A Polyphasic approach of four new species of the genus Ohtaekwangia: Ohtaekwangia histidinii sp. nov., Ohtaekwangia cretensis sp. nov., Ohtaekwangia indiensis sp. nov., Ohtaekwangia reichenbachii sp. nov. from diverse environment.</title>
        <authorList>
            <person name="Octaviana S."/>
        </authorList>
    </citation>
    <scope>NUCLEOTIDE SEQUENCE [LARGE SCALE GENOMIC DNA]</scope>
    <source>
        <strain evidence="2 3">PWU20</strain>
    </source>
</reference>
<dbReference type="EMBL" id="JAHESD010000062">
    <property type="protein sequence ID" value="MBT1705629.1"/>
    <property type="molecule type" value="Genomic_DNA"/>
</dbReference>
<feature type="domain" description="DUF3823" evidence="1">
    <location>
        <begin position="31"/>
        <end position="118"/>
    </location>
</feature>
<name>A0ABS5VXJ9_9BACT</name>
<comment type="caution">
    <text evidence="2">The sequence shown here is derived from an EMBL/GenBank/DDBJ whole genome shotgun (WGS) entry which is preliminary data.</text>
</comment>
<dbReference type="PROSITE" id="PS51257">
    <property type="entry name" value="PROKAR_LIPOPROTEIN"/>
    <property type="match status" value="1"/>
</dbReference>
<keyword evidence="3" id="KW-1185">Reference proteome</keyword>
<dbReference type="Gene3D" id="2.60.40.1120">
    <property type="entry name" value="Carboxypeptidase-like, regulatory domain"/>
    <property type="match status" value="1"/>
</dbReference>
<sequence length="249" mass="27393">MKSIKHIVISFLLIAGFAACEEDNYPGPDATFKGAIIDAETGEPFQTAIGGTGVRIRMMEYSWSETPAPYDLYVMMDGRFNNNKVFKGNYGVTPSGAFVALPEEVIEISGTVEKNYEVDPFLRVEWVGEPVINNDGTATIQVQISRGTNHPDYQQALAEVWLFVSETQYVGDFSYSPNYSTRLTGATLPALGGTVSITTGWPGGIGTGSQRTFPDYARKYFLRVGARIDKQVNSTNVYNYSTVKEITTN</sequence>
<protein>
    <submittedName>
        <fullName evidence="2">DUF3823 domain-containing protein</fullName>
    </submittedName>
</protein>
<accession>A0ABS5VXJ9</accession>
<dbReference type="Pfam" id="PF12866">
    <property type="entry name" value="DUF3823"/>
    <property type="match status" value="1"/>
</dbReference>
<proteinExistence type="predicted"/>
<evidence type="ECO:0000313" key="3">
    <source>
        <dbReference type="Proteomes" id="UP000772618"/>
    </source>
</evidence>
<evidence type="ECO:0000313" key="2">
    <source>
        <dbReference type="EMBL" id="MBT1705629.1"/>
    </source>
</evidence>